<evidence type="ECO:0000313" key="3">
    <source>
        <dbReference type="Proteomes" id="UP000187209"/>
    </source>
</evidence>
<protein>
    <recommendedName>
        <fullName evidence="4">Cache domain-containing protein</fullName>
    </recommendedName>
</protein>
<evidence type="ECO:0008006" key="4">
    <source>
        <dbReference type="Google" id="ProtNLM"/>
    </source>
</evidence>
<organism evidence="2 3">
    <name type="scientific">Stentor coeruleus</name>
    <dbReference type="NCBI Taxonomy" id="5963"/>
    <lineage>
        <taxon>Eukaryota</taxon>
        <taxon>Sar</taxon>
        <taxon>Alveolata</taxon>
        <taxon>Ciliophora</taxon>
        <taxon>Postciliodesmatophora</taxon>
        <taxon>Heterotrichea</taxon>
        <taxon>Heterotrichida</taxon>
        <taxon>Stentoridae</taxon>
        <taxon>Stentor</taxon>
    </lineage>
</organism>
<keyword evidence="1" id="KW-0812">Transmembrane</keyword>
<dbReference type="OrthoDB" id="431454at2759"/>
<keyword evidence="3" id="KW-1185">Reference proteome</keyword>
<gene>
    <name evidence="2" type="ORF">SteCoe_29552</name>
</gene>
<name>A0A1R2B5R2_9CILI</name>
<dbReference type="Proteomes" id="UP000187209">
    <property type="component" value="Unassembled WGS sequence"/>
</dbReference>
<feature type="transmembrane region" description="Helical" evidence="1">
    <location>
        <begin position="427"/>
        <end position="450"/>
    </location>
</feature>
<evidence type="ECO:0000256" key="1">
    <source>
        <dbReference type="SAM" id="Phobius"/>
    </source>
</evidence>
<keyword evidence="1" id="KW-0472">Membrane</keyword>
<accession>A0A1R2B5R2</accession>
<proteinExistence type="predicted"/>
<reference evidence="2 3" key="1">
    <citation type="submission" date="2016-11" db="EMBL/GenBank/DDBJ databases">
        <title>The macronuclear genome of Stentor coeruleus: a giant cell with tiny introns.</title>
        <authorList>
            <person name="Slabodnick M."/>
            <person name="Ruby J.G."/>
            <person name="Reiff S.B."/>
            <person name="Swart E.C."/>
            <person name="Gosai S."/>
            <person name="Prabakaran S."/>
            <person name="Witkowska E."/>
            <person name="Larue G.E."/>
            <person name="Fisher S."/>
            <person name="Freeman R.M."/>
            <person name="Gunawardena J."/>
            <person name="Chu W."/>
            <person name="Stover N.A."/>
            <person name="Gregory B.D."/>
            <person name="Nowacki M."/>
            <person name="Derisi J."/>
            <person name="Roy S.W."/>
            <person name="Marshall W.F."/>
            <person name="Sood P."/>
        </authorList>
    </citation>
    <scope>NUCLEOTIDE SEQUENCE [LARGE SCALE GENOMIC DNA]</scope>
    <source>
        <strain evidence="2">WM001</strain>
    </source>
</reference>
<keyword evidence="1" id="KW-1133">Transmembrane helix</keyword>
<dbReference type="EMBL" id="MPUH01000931">
    <property type="protein sequence ID" value="OMJ72099.1"/>
    <property type="molecule type" value="Genomic_DNA"/>
</dbReference>
<dbReference type="AlphaFoldDB" id="A0A1R2B5R2"/>
<evidence type="ECO:0000313" key="2">
    <source>
        <dbReference type="EMBL" id="OMJ72099.1"/>
    </source>
</evidence>
<comment type="caution">
    <text evidence="2">The sequence shown here is derived from an EMBL/GenBank/DDBJ whole genome shotgun (WGS) entry which is preliminary data.</text>
</comment>
<sequence>MKISGLRKKISCALIIPLLIGIILTSASSLIPLYLYYPRMLQSYTDKMIENQRESILQVSGIISNITSASYIQMMLNGVNIVSDIIEDYQFYSLYTNSTLNRSIIYQNAYDYNKENSQPIPNYSTSTWYSPLNYTEQTEIDNLNKSAIFNTVIRALALNSKYIITSRSTTYIIYSDNGLYYRYPAIFLNYSQVGCVSNAKSNCYFEVYSKNCSGIFNCAKCSYCSYCRDPNENFGQYYEPRCRPFYVATSHSKKGDAILTPPYIFYSLGLRGQSACRGQWNFTTENMILAFCSDYLLNDVILQNILTKPYGNEAYSYILSTDNNVIYYKDNDTLSPSSNIWDLECDNTKDKKYYKEHILPLFKFPTSEVKNYINNGDEMMIAITPVMMIVNSDDTKLKHMGSVGVVMKKSELESIFKDLNSKLNSIMVINIFLNIGLLVLIAILSIIWTYKITGSILYPIDHLFRILKTMINQDAVFDKVFDVL</sequence>
<feature type="transmembrane region" description="Helical" evidence="1">
    <location>
        <begin position="12"/>
        <end position="37"/>
    </location>
</feature>